<evidence type="ECO:0000259" key="3">
    <source>
        <dbReference type="Pfam" id="PF17390"/>
    </source>
</evidence>
<gene>
    <name evidence="4" type="ORF">OIDMADRAFT_167598</name>
</gene>
<evidence type="ECO:0000259" key="2">
    <source>
        <dbReference type="Pfam" id="PF17389"/>
    </source>
</evidence>
<dbReference type="Pfam" id="PF17389">
    <property type="entry name" value="Bac_rhamnosid6H"/>
    <property type="match status" value="1"/>
</dbReference>
<dbReference type="SUPFAM" id="SSF48208">
    <property type="entry name" value="Six-hairpin glycosidases"/>
    <property type="match status" value="1"/>
</dbReference>
<sequence>MVLGRETDPTHLSLTLRMALLLFVCLSLFWLPLLASPAATADSGSDSWQQYIRGPSTNIVYPVQILSNYTTGNVTNPEGLLQQDGSTILSRAQPSTPPSWPTGTPPAVPTIVLDFGINVVGFPRISFGGASSNSPGVRLAFSETTTYLTETSDFTRSDNVLGDTITPGSDQFAVPAEPYLWTDTHGCLYGDQVCADGLHGFRYMRISLDALASDSPYTEAYGEVVIDSVSLNYTAFLGTPDTFTGWFECSDAELSQMWFDAAYTNDMVIDTFRVNDTDPRGAASPSLIGKLVIFDGAKRDRDPYVGDLAVSARTLYLTHNVPEASVNVIADLADHQRADGWIPPASINNYTLPLFDYPLYWVVCSYDLFVYTGDSAYMQKYYSTLQRVLNDWYPSVTNSTTSLLDKDDGGASGYGDYAFLPRSGTITYYNALYVLALKNAASIATFLGGHESDAADWTQRAETVSAAINKYLWDNSSGAYLDSLSGIVSHAQDGNSISVLAAVSSPSQTTALLSYLDSHALPYGNPFYDNDSLGAGFSERVYAFISYFEIQARFLSGSAATALDQIRRMYGWMTSHDPTVTFWEGIGTDGSMYEGAYTSAAHGWSTGVLPALTNFVLGAIPTGPGFQTWTIKPIPGDVTWAQGVVPTPNGPLSIYWTAENSSSLFILQVQVPAGTQGDVSVPVSNISSEVTVDGNQVWNGKAEQGSGASFADGYVTVPVQSGAHVINVN</sequence>
<dbReference type="EMBL" id="KN832881">
    <property type="protein sequence ID" value="KIM97618.1"/>
    <property type="molecule type" value="Genomic_DNA"/>
</dbReference>
<dbReference type="Gene3D" id="2.60.420.10">
    <property type="entry name" value="Maltose phosphorylase, domain 3"/>
    <property type="match status" value="1"/>
</dbReference>
<dbReference type="PANTHER" id="PTHR34987">
    <property type="entry name" value="C, PUTATIVE (AFU_ORTHOLOGUE AFUA_3G02880)-RELATED"/>
    <property type="match status" value="1"/>
</dbReference>
<feature type="chain" id="PRO_5002162678" evidence="1">
    <location>
        <begin position="36"/>
        <end position="729"/>
    </location>
</feature>
<dbReference type="OrthoDB" id="10036721at2759"/>
<protein>
    <submittedName>
        <fullName evidence="4">Glycoside hydrolase family 78 protein</fullName>
    </submittedName>
</protein>
<feature type="domain" description="Alpha-L-rhamnosidase C-terminal" evidence="3">
    <location>
        <begin position="621"/>
        <end position="690"/>
    </location>
</feature>
<dbReference type="Proteomes" id="UP000054321">
    <property type="component" value="Unassembled WGS sequence"/>
</dbReference>
<evidence type="ECO:0000313" key="4">
    <source>
        <dbReference type="EMBL" id="KIM97618.1"/>
    </source>
</evidence>
<dbReference type="Gene3D" id="1.50.10.10">
    <property type="match status" value="1"/>
</dbReference>
<dbReference type="AlphaFoldDB" id="A0A0C3CFC0"/>
<dbReference type="GO" id="GO:0016787">
    <property type="term" value="F:hydrolase activity"/>
    <property type="evidence" value="ECO:0007669"/>
    <property type="project" value="UniProtKB-KW"/>
</dbReference>
<dbReference type="InterPro" id="IPR012341">
    <property type="entry name" value="6hp_glycosidase-like_sf"/>
</dbReference>
<name>A0A0C3CFC0_OIDMZ</name>
<dbReference type="InterPro" id="IPR008928">
    <property type="entry name" value="6-hairpin_glycosidase_sf"/>
</dbReference>
<reference evidence="5" key="2">
    <citation type="submission" date="2015-01" db="EMBL/GenBank/DDBJ databases">
        <title>Evolutionary Origins and Diversification of the Mycorrhizal Mutualists.</title>
        <authorList>
            <consortium name="DOE Joint Genome Institute"/>
            <consortium name="Mycorrhizal Genomics Consortium"/>
            <person name="Kohler A."/>
            <person name="Kuo A."/>
            <person name="Nagy L.G."/>
            <person name="Floudas D."/>
            <person name="Copeland A."/>
            <person name="Barry K.W."/>
            <person name="Cichocki N."/>
            <person name="Veneault-Fourrey C."/>
            <person name="LaButti K."/>
            <person name="Lindquist E.A."/>
            <person name="Lipzen A."/>
            <person name="Lundell T."/>
            <person name="Morin E."/>
            <person name="Murat C."/>
            <person name="Riley R."/>
            <person name="Ohm R."/>
            <person name="Sun H."/>
            <person name="Tunlid A."/>
            <person name="Henrissat B."/>
            <person name="Grigoriev I.V."/>
            <person name="Hibbett D.S."/>
            <person name="Martin F."/>
        </authorList>
    </citation>
    <scope>NUCLEOTIDE SEQUENCE [LARGE SCALE GENOMIC DNA]</scope>
    <source>
        <strain evidence="5">Zn</strain>
    </source>
</reference>
<evidence type="ECO:0000256" key="1">
    <source>
        <dbReference type="SAM" id="SignalP"/>
    </source>
</evidence>
<dbReference type="InParanoid" id="A0A0C3CFC0"/>
<feature type="domain" description="Alpha-L-rhamnosidase six-hairpin glycosidase" evidence="2">
    <location>
        <begin position="294"/>
        <end position="496"/>
    </location>
</feature>
<dbReference type="Pfam" id="PF17390">
    <property type="entry name" value="Bac_rhamnosid_C"/>
    <property type="match status" value="1"/>
</dbReference>
<dbReference type="InterPro" id="IPR035396">
    <property type="entry name" value="Bac_rhamnosid6H"/>
</dbReference>
<keyword evidence="5" id="KW-1185">Reference proteome</keyword>
<dbReference type="GO" id="GO:0005975">
    <property type="term" value="P:carbohydrate metabolic process"/>
    <property type="evidence" value="ECO:0007669"/>
    <property type="project" value="InterPro"/>
</dbReference>
<dbReference type="InterPro" id="IPR035398">
    <property type="entry name" value="Bac_rhamnosid_C"/>
</dbReference>
<proteinExistence type="predicted"/>
<dbReference type="HOGENOM" id="CLU_021300_0_0_1"/>
<dbReference type="STRING" id="913774.A0A0C3CFC0"/>
<feature type="signal peptide" evidence="1">
    <location>
        <begin position="1"/>
        <end position="35"/>
    </location>
</feature>
<dbReference type="PANTHER" id="PTHR34987:SF5">
    <property type="entry name" value="ALPHA-RHAMNOSIDASE"/>
    <property type="match status" value="1"/>
</dbReference>
<organism evidence="4 5">
    <name type="scientific">Oidiodendron maius (strain Zn)</name>
    <dbReference type="NCBI Taxonomy" id="913774"/>
    <lineage>
        <taxon>Eukaryota</taxon>
        <taxon>Fungi</taxon>
        <taxon>Dikarya</taxon>
        <taxon>Ascomycota</taxon>
        <taxon>Pezizomycotina</taxon>
        <taxon>Leotiomycetes</taxon>
        <taxon>Leotiomycetes incertae sedis</taxon>
        <taxon>Myxotrichaceae</taxon>
        <taxon>Oidiodendron</taxon>
    </lineage>
</organism>
<keyword evidence="4" id="KW-0378">Hydrolase</keyword>
<accession>A0A0C3CFC0</accession>
<keyword evidence="1" id="KW-0732">Signal</keyword>
<evidence type="ECO:0000313" key="5">
    <source>
        <dbReference type="Proteomes" id="UP000054321"/>
    </source>
</evidence>
<reference evidence="4 5" key="1">
    <citation type="submission" date="2014-04" db="EMBL/GenBank/DDBJ databases">
        <authorList>
            <consortium name="DOE Joint Genome Institute"/>
            <person name="Kuo A."/>
            <person name="Martino E."/>
            <person name="Perotto S."/>
            <person name="Kohler A."/>
            <person name="Nagy L.G."/>
            <person name="Floudas D."/>
            <person name="Copeland A."/>
            <person name="Barry K.W."/>
            <person name="Cichocki N."/>
            <person name="Veneault-Fourrey C."/>
            <person name="LaButti K."/>
            <person name="Lindquist E.A."/>
            <person name="Lipzen A."/>
            <person name="Lundell T."/>
            <person name="Morin E."/>
            <person name="Murat C."/>
            <person name="Sun H."/>
            <person name="Tunlid A."/>
            <person name="Henrissat B."/>
            <person name="Grigoriev I.V."/>
            <person name="Hibbett D.S."/>
            <person name="Martin F."/>
            <person name="Nordberg H.P."/>
            <person name="Cantor M.N."/>
            <person name="Hua S.X."/>
        </authorList>
    </citation>
    <scope>NUCLEOTIDE SEQUENCE [LARGE SCALE GENOMIC DNA]</scope>
    <source>
        <strain evidence="4 5">Zn</strain>
    </source>
</reference>